<accession>A0ACD5XT99</accession>
<proteinExistence type="predicted"/>
<evidence type="ECO:0000313" key="2">
    <source>
        <dbReference type="Proteomes" id="UP001732700"/>
    </source>
</evidence>
<protein>
    <submittedName>
        <fullName evidence="1">Uncharacterized protein</fullName>
    </submittedName>
</protein>
<reference evidence="1" key="1">
    <citation type="submission" date="2021-05" db="EMBL/GenBank/DDBJ databases">
        <authorList>
            <person name="Scholz U."/>
            <person name="Mascher M."/>
            <person name="Fiebig A."/>
        </authorList>
    </citation>
    <scope>NUCLEOTIDE SEQUENCE [LARGE SCALE GENOMIC DNA]</scope>
</reference>
<name>A0ACD5XT99_AVESA</name>
<evidence type="ECO:0000313" key="1">
    <source>
        <dbReference type="EnsemblPlants" id="AVESA.00010b.r2.5AG0830760.1.CDS"/>
    </source>
</evidence>
<reference evidence="1" key="2">
    <citation type="submission" date="2025-09" db="UniProtKB">
        <authorList>
            <consortium name="EnsemblPlants"/>
        </authorList>
    </citation>
    <scope>IDENTIFICATION</scope>
</reference>
<organism evidence="1 2">
    <name type="scientific">Avena sativa</name>
    <name type="common">Oat</name>
    <dbReference type="NCBI Taxonomy" id="4498"/>
    <lineage>
        <taxon>Eukaryota</taxon>
        <taxon>Viridiplantae</taxon>
        <taxon>Streptophyta</taxon>
        <taxon>Embryophyta</taxon>
        <taxon>Tracheophyta</taxon>
        <taxon>Spermatophyta</taxon>
        <taxon>Magnoliopsida</taxon>
        <taxon>Liliopsida</taxon>
        <taxon>Poales</taxon>
        <taxon>Poaceae</taxon>
        <taxon>BOP clade</taxon>
        <taxon>Pooideae</taxon>
        <taxon>Poodae</taxon>
        <taxon>Poeae</taxon>
        <taxon>Poeae Chloroplast Group 1 (Aveneae type)</taxon>
        <taxon>Aveninae</taxon>
        <taxon>Avena</taxon>
    </lineage>
</organism>
<dbReference type="EnsemblPlants" id="AVESA.00010b.r2.5AG0830760.1">
    <property type="protein sequence ID" value="AVESA.00010b.r2.5AG0830760.1.CDS"/>
    <property type="gene ID" value="AVESA.00010b.r2.5AG0830760"/>
</dbReference>
<sequence length="222" mass="22760">MSLFNLTSSPSSHTKTFYCHSSLKLPIFSKTLPMASRALLLCSFAALAFAVGSEAKDFVVGGAGGGWKVPALSDGLNKWASTNRFHVGDNLVFKFDAAADSVLAVTKDDYNRCSTANPIATYKASDATVPLSNSGPHYFISGTPGSCDKGERLIVVVMSEKHGRRPASAPVPVAAPAQSPQAAGLVEVPAPSPAPAKGAAVRTAGVSSVLLGALLGAVLVGF</sequence>
<keyword evidence="2" id="KW-1185">Reference proteome</keyword>
<dbReference type="Proteomes" id="UP001732700">
    <property type="component" value="Chromosome 5A"/>
</dbReference>